<feature type="region of interest" description="Disordered" evidence="4">
    <location>
        <begin position="471"/>
        <end position="526"/>
    </location>
</feature>
<dbReference type="RefSeq" id="XP_002739381.1">
    <property type="nucleotide sequence ID" value="XM_002739335.2"/>
</dbReference>
<dbReference type="InterPro" id="IPR025799">
    <property type="entry name" value="Arg_MeTrfase"/>
</dbReference>
<evidence type="ECO:0000256" key="3">
    <source>
        <dbReference type="PROSITE-ProRule" id="PRU01015"/>
    </source>
</evidence>
<dbReference type="PROSITE" id="PS50005">
    <property type="entry name" value="TPR"/>
    <property type="match status" value="1"/>
</dbReference>
<feature type="repeat" description="TPR" evidence="2">
    <location>
        <begin position="91"/>
        <end position="124"/>
    </location>
</feature>
<keyword evidence="1 3" id="KW-0949">S-adenosyl-L-methionine</keyword>
<dbReference type="Proteomes" id="UP000694865">
    <property type="component" value="Unplaced"/>
</dbReference>
<accession>A0ABM0GX97</accession>
<dbReference type="GeneID" id="100375736"/>
<evidence type="ECO:0000256" key="4">
    <source>
        <dbReference type="SAM" id="MobiDB-lite"/>
    </source>
</evidence>
<feature type="compositionally biased region" description="Basic and acidic residues" evidence="4">
    <location>
        <begin position="513"/>
        <end position="526"/>
    </location>
</feature>
<keyword evidence="5" id="KW-1185">Reference proteome</keyword>
<dbReference type="SMART" id="SM00028">
    <property type="entry name" value="TPR"/>
    <property type="match status" value="2"/>
</dbReference>
<sequence>MDRRQNQEAAKYALALKSLNVADKHYKNEDFGKAFANFLLVLKLAPEWKTDVEHNFIVTLQHWTDTLESLSRVSDLFRCYEQASEVLPDNEMIFNDMGSSLFRLGFKDEAASCFRKALRINPGFLDAKDNLQNVLSALIERWHFRMLNDKVRNHAFQSAIRKAIQDGHDTVLDIGAGTGILSMLAIQSGAKHVYACEMSKTTYEMAKDVLTTNRMSDKVTLLHTSSKDIVIPKDIPQRVSLVVTETVDSGLLGENIIQTLSHAWKRLLIEDNTGNKLKPQVIPAGATVFAQVIECQELRKQHRVIVDAVDDIDLTCCDIISPCMMGQCNDGDATISVEPYSSEILQRVHGGYTPITGEFQTINFDFNNPQLVQSCEPGGPVREYAVPAIATGRVDAIVCWFHLHLDKDTSISTSPDGDSCWEQAVFPVHPSHCKPGVGYISKGDCITIQGACINNTLNFKIVRIESSQSCHTTVGSPTSLDKSGHKIEGKHCNKSSTSKLPDTKLVSASGDSVRTDKSDSQPEADHSVKVFSVTSEEIAAINHVKFQDLWCQVVRNEVVNRRKQTQKGVAQNEEATNETAEACSDVVIMDMTSGLSLAGVHAAKAGATKVITTNQSQKSQQALQHIAKCNGIAEVVLVYGEGEDDEMVDVLVTDVIDVTGILKQRVLEDIAFAKSTILKPGGCVCPYGLTIYAVCIESCTLQQESGVIDNDRTLGLHIAPFMNIFQTSTHQEIDLSTLPHRRLTEPFKLFELDFDAPINPESDTLPPFLENYSSLHIPVCESGNVTAIPYWFEIHLDKKYSISTLDEEPHWRQAAIIINDSMSVVKDEIVCIKGKLQNSCLDIELNHGQISEESNSTV</sequence>
<feature type="compositionally biased region" description="Polar residues" evidence="4">
    <location>
        <begin position="471"/>
        <end position="481"/>
    </location>
</feature>
<protein>
    <submittedName>
        <fullName evidence="6">Uncharacterized protein</fullName>
    </submittedName>
</protein>
<dbReference type="Pfam" id="PF06325">
    <property type="entry name" value="PrmA"/>
    <property type="match status" value="1"/>
</dbReference>
<dbReference type="PANTHER" id="PTHR11006">
    <property type="entry name" value="PROTEIN ARGININE N-METHYLTRANSFERASE"/>
    <property type="match status" value="1"/>
</dbReference>
<dbReference type="InterPro" id="IPR019734">
    <property type="entry name" value="TPR_rpt"/>
</dbReference>
<dbReference type="PROSITE" id="PS51678">
    <property type="entry name" value="SAM_MT_PRMT"/>
    <property type="match status" value="1"/>
</dbReference>
<feature type="compositionally biased region" description="Basic and acidic residues" evidence="4">
    <location>
        <begin position="482"/>
        <end position="491"/>
    </location>
</feature>
<evidence type="ECO:0000313" key="5">
    <source>
        <dbReference type="Proteomes" id="UP000694865"/>
    </source>
</evidence>
<name>A0ABM0GX97_SACKO</name>
<evidence type="ECO:0000256" key="2">
    <source>
        <dbReference type="PROSITE-ProRule" id="PRU00339"/>
    </source>
</evidence>
<dbReference type="SUPFAM" id="SSF48452">
    <property type="entry name" value="TPR-like"/>
    <property type="match status" value="1"/>
</dbReference>
<dbReference type="CDD" id="cd02440">
    <property type="entry name" value="AdoMet_MTases"/>
    <property type="match status" value="1"/>
</dbReference>
<evidence type="ECO:0000313" key="6">
    <source>
        <dbReference type="RefSeq" id="XP_002739381.1"/>
    </source>
</evidence>
<keyword evidence="3" id="KW-0808">Transferase</keyword>
<gene>
    <name evidence="6" type="primary">LOC100375736</name>
</gene>
<organism evidence="5 6">
    <name type="scientific">Saccoglossus kowalevskii</name>
    <name type="common">Acorn worm</name>
    <dbReference type="NCBI Taxonomy" id="10224"/>
    <lineage>
        <taxon>Eukaryota</taxon>
        <taxon>Metazoa</taxon>
        <taxon>Hemichordata</taxon>
        <taxon>Enteropneusta</taxon>
        <taxon>Harrimaniidae</taxon>
        <taxon>Saccoglossus</taxon>
    </lineage>
</organism>
<proteinExistence type="predicted"/>
<dbReference type="PANTHER" id="PTHR11006:SF60">
    <property type="entry name" value="PROTEIN ARGININE N-METHYLTRANSFERASE 9"/>
    <property type="match status" value="1"/>
</dbReference>
<dbReference type="InterPro" id="IPR011990">
    <property type="entry name" value="TPR-like_helical_dom_sf"/>
</dbReference>
<dbReference type="Gene3D" id="1.25.40.10">
    <property type="entry name" value="Tetratricopeptide repeat domain"/>
    <property type="match status" value="1"/>
</dbReference>
<reference evidence="6" key="1">
    <citation type="submission" date="2025-08" db="UniProtKB">
        <authorList>
            <consortium name="RefSeq"/>
        </authorList>
    </citation>
    <scope>IDENTIFICATION</scope>
    <source>
        <tissue evidence="6">Testes</tissue>
    </source>
</reference>
<keyword evidence="3" id="KW-0489">Methyltransferase</keyword>
<keyword evidence="2" id="KW-0802">TPR repeat</keyword>
<dbReference type="Gene3D" id="3.40.50.150">
    <property type="entry name" value="Vaccinia Virus protein VP39"/>
    <property type="match status" value="2"/>
</dbReference>
<dbReference type="SUPFAM" id="SSF53335">
    <property type="entry name" value="S-adenosyl-L-methionine-dependent methyltransferases"/>
    <property type="match status" value="2"/>
</dbReference>
<dbReference type="InterPro" id="IPR029063">
    <property type="entry name" value="SAM-dependent_MTases_sf"/>
</dbReference>
<dbReference type="Gene3D" id="2.70.160.11">
    <property type="entry name" value="Hnrnp arginine n-methyltransferase1"/>
    <property type="match status" value="2"/>
</dbReference>
<evidence type="ECO:0000256" key="1">
    <source>
        <dbReference type="ARBA" id="ARBA00022691"/>
    </source>
</evidence>